<dbReference type="Pfam" id="PF13946">
    <property type="entry name" value="DUF4214"/>
    <property type="match status" value="1"/>
</dbReference>
<dbReference type="eggNOG" id="COG2931">
    <property type="taxonomic scope" value="Bacteria"/>
</dbReference>
<gene>
    <name evidence="2" type="ordered locus">NATL1_15761</name>
</gene>
<dbReference type="SUPFAM" id="SSF51120">
    <property type="entry name" value="beta-Roll"/>
    <property type="match status" value="1"/>
</dbReference>
<dbReference type="InterPro" id="IPR038255">
    <property type="entry name" value="PBS_linker_sf"/>
</dbReference>
<protein>
    <recommendedName>
        <fullName evidence="1">DUF4214 domain-containing protein</fullName>
    </recommendedName>
</protein>
<evidence type="ECO:0000259" key="1">
    <source>
        <dbReference type="Pfam" id="PF13946"/>
    </source>
</evidence>
<evidence type="ECO:0000313" key="3">
    <source>
        <dbReference type="Proteomes" id="UP000002592"/>
    </source>
</evidence>
<dbReference type="InterPro" id="IPR025282">
    <property type="entry name" value="DUF4214"/>
</dbReference>
<dbReference type="Pfam" id="PF00353">
    <property type="entry name" value="HemolysinCabind"/>
    <property type="match status" value="1"/>
</dbReference>
<accession>A2C3S3</accession>
<dbReference type="InterPro" id="IPR011049">
    <property type="entry name" value="Serralysin-like_metalloprot_C"/>
</dbReference>
<organism evidence="2 3">
    <name type="scientific">Prochlorococcus marinus (strain NATL1A)</name>
    <dbReference type="NCBI Taxonomy" id="167555"/>
    <lineage>
        <taxon>Bacteria</taxon>
        <taxon>Bacillati</taxon>
        <taxon>Cyanobacteriota</taxon>
        <taxon>Cyanophyceae</taxon>
        <taxon>Synechococcales</taxon>
        <taxon>Prochlorococcaceae</taxon>
        <taxon>Prochlorococcus</taxon>
    </lineage>
</organism>
<dbReference type="Gene3D" id="1.10.3130.20">
    <property type="entry name" value="Phycobilisome linker domain"/>
    <property type="match status" value="1"/>
</dbReference>
<dbReference type="InterPro" id="IPR001343">
    <property type="entry name" value="Hemolysn_Ca-bd"/>
</dbReference>
<proteinExistence type="predicted"/>
<dbReference type="EMBL" id="CP000553">
    <property type="protein sequence ID" value="ABM76133.1"/>
    <property type="molecule type" value="Genomic_DNA"/>
</dbReference>
<feature type="domain" description="DUF4214" evidence="1">
    <location>
        <begin position="501"/>
        <end position="572"/>
    </location>
</feature>
<name>A2C3S3_PROM1</name>
<dbReference type="GO" id="GO:0005509">
    <property type="term" value="F:calcium ion binding"/>
    <property type="evidence" value="ECO:0007669"/>
    <property type="project" value="InterPro"/>
</dbReference>
<evidence type="ECO:0000313" key="2">
    <source>
        <dbReference type="EMBL" id="ABM76133.1"/>
    </source>
</evidence>
<dbReference type="RefSeq" id="WP_011824145.1">
    <property type="nucleotide sequence ID" value="NC_008819.1"/>
</dbReference>
<dbReference type="KEGG" id="pme:NATL1_15761"/>
<sequence length="580" mass="64453">MGTLDGVYKSYQIETSLEIEPFNRYIEVYGVKIAGLKATGGNVAVKDEFIRKIAQTTKLLLNPEDTSIDSDSQIKAIKHLKTINTLQRIGVDEMDSYTPTLNGDNYSGWDLTNDQHSLTDFIWQFNLSGNSDKTANSQITEVLEHLLHTLVRFALPGAFPAQFLFIEDRSPEYGGDVTKEEPILSGLLYEAAKEAINNRVFDASSYNHMGVGSFTYWKTVMVEYQYALTFAEWGYIEKYSGSLDPEWSDNYLTSDKIKEGNPLGHSLYENYIKKVISKPSSNELEEIFKENNQGLSGYIANTGSSSNDELTGSSSNETFFASEGSDIINGKGGNDTSIYSGKFSDYSFTREDNSLAIADQRTGKNNGTDTLSNIEYIQFSDQKVEESKVDVVKTYSGKFSDYKFYNKGNGVYQIKTDSGYDDITGFPLLTFTGEGTTSSFKDISAIADIKGTFDQVTGLNTDSGRMFRLYNASFKRLPDSDGLAYWIDNFSSGRNSIRVVASSFLGSAEFAERYGDNVSDSTYVNTLYKNVLGRDADAGGLNYWLGQLNSGAETRYEVLLGFSESAENKTLFTEMTGLIE</sequence>
<dbReference type="HOGENOM" id="CLU_030258_0_0_3"/>
<reference evidence="3" key="1">
    <citation type="journal article" date="2007" name="PLoS Genet.">
        <title>Patterns and implications of gene gain and loss in the evolution of Prochlorococcus.</title>
        <authorList>
            <person name="Kettler G.C."/>
            <person name="Martiny A.C."/>
            <person name="Huang K."/>
            <person name="Zucker J."/>
            <person name="Coleman M.L."/>
            <person name="Rodrigue S."/>
            <person name="Chen F."/>
            <person name="Lapidus A."/>
            <person name="Ferriera S."/>
            <person name="Johnson J."/>
            <person name="Steglich C."/>
            <person name="Church G.M."/>
            <person name="Richardson P."/>
            <person name="Chisholm S.W."/>
        </authorList>
    </citation>
    <scope>NUCLEOTIDE SEQUENCE [LARGE SCALE GENOMIC DNA]</scope>
    <source>
        <strain evidence="3">NATL1A</strain>
    </source>
</reference>
<dbReference type="Proteomes" id="UP000002592">
    <property type="component" value="Chromosome"/>
</dbReference>
<dbReference type="AlphaFoldDB" id="A2C3S3"/>